<evidence type="ECO:0000313" key="3">
    <source>
        <dbReference type="Proteomes" id="UP001552299"/>
    </source>
</evidence>
<gene>
    <name evidence="2" type="ORF">M5K25_014433</name>
</gene>
<name>A0ABD0UWF5_DENTH</name>
<accession>A0ABD0UWF5</accession>
<protein>
    <submittedName>
        <fullName evidence="2">Uncharacterized protein</fullName>
    </submittedName>
</protein>
<feature type="region of interest" description="Disordered" evidence="1">
    <location>
        <begin position="402"/>
        <end position="463"/>
    </location>
</feature>
<reference evidence="2 3" key="1">
    <citation type="journal article" date="2024" name="Plant Biotechnol. J.">
        <title>Dendrobium thyrsiflorum genome and its molecular insights into genes involved in important horticultural traits.</title>
        <authorList>
            <person name="Chen B."/>
            <person name="Wang J.Y."/>
            <person name="Zheng P.J."/>
            <person name="Li K.L."/>
            <person name="Liang Y.M."/>
            <person name="Chen X.F."/>
            <person name="Zhang C."/>
            <person name="Zhao X."/>
            <person name="He X."/>
            <person name="Zhang G.Q."/>
            <person name="Liu Z.J."/>
            <person name="Xu Q."/>
        </authorList>
    </citation>
    <scope>NUCLEOTIDE SEQUENCE [LARGE SCALE GENOMIC DNA]</scope>
    <source>
        <strain evidence="2">GZMU011</strain>
    </source>
</reference>
<feature type="compositionally biased region" description="Basic residues" evidence="1">
    <location>
        <begin position="19"/>
        <end position="31"/>
    </location>
</feature>
<feature type="region of interest" description="Disordered" evidence="1">
    <location>
        <begin position="313"/>
        <end position="339"/>
    </location>
</feature>
<feature type="compositionally biased region" description="Basic and acidic residues" evidence="1">
    <location>
        <begin position="324"/>
        <end position="339"/>
    </location>
</feature>
<dbReference type="AlphaFoldDB" id="A0ABD0UWF5"/>
<feature type="compositionally biased region" description="Basic residues" evidence="1">
    <location>
        <begin position="49"/>
        <end position="80"/>
    </location>
</feature>
<keyword evidence="3" id="KW-1185">Reference proteome</keyword>
<evidence type="ECO:0000256" key="1">
    <source>
        <dbReference type="SAM" id="MobiDB-lite"/>
    </source>
</evidence>
<evidence type="ECO:0000313" key="2">
    <source>
        <dbReference type="EMBL" id="KAL0916883.1"/>
    </source>
</evidence>
<feature type="compositionally biased region" description="Basic residues" evidence="1">
    <location>
        <begin position="119"/>
        <end position="141"/>
    </location>
</feature>
<feature type="region of interest" description="Disordered" evidence="1">
    <location>
        <begin position="223"/>
        <end position="243"/>
    </location>
</feature>
<dbReference type="PANTHER" id="PTHR36808:SF1">
    <property type="entry name" value="TRANSCRIPTIONAL REGULATOR ATRX-LIKE PROTEIN"/>
    <property type="match status" value="1"/>
</dbReference>
<feature type="compositionally biased region" description="Polar residues" evidence="1">
    <location>
        <begin position="404"/>
        <end position="427"/>
    </location>
</feature>
<dbReference type="PANTHER" id="PTHR36808">
    <property type="entry name" value="TRANSCRIPTIONAL REGULATOR ATRX-LIKE PROTEIN"/>
    <property type="match status" value="1"/>
</dbReference>
<feature type="compositionally biased region" description="Polar residues" evidence="1">
    <location>
        <begin position="449"/>
        <end position="460"/>
    </location>
</feature>
<sequence>MGRAVASSKSKKNSEEDRRKRKNPKSRKNRRACFSPSSYSSDTEDVSRGRRRSRRKPEKRRGRDPKRSMKRKSRKARRRSVSSASRDSSSSCSTCRSRSSGSLNRSRSPAQGRDDRRDKLKKKVKRGRKLDRVVRSLRSRNRSLSCSTCSGSREPSQTPGHREAKNNERDGSRQIGSSSVVESRGEEEERYGIGSREIGNVMVMANYDDSQLPRANVGRNVDRVEEDRVMDEGSYEQGAEIDRWMSEGNVENDSYFDQFEDNETQASEHYKEPEPNTKLSSWIRSEIVATDNHDSDSDDLELMLRQKALENLKKLRRGPSSDNRSTEDRKNEIAGVESSEKQCETANKIISSPKSLSIVFNERRVQLGVPSHDYKVNPVIQLPSLEANFSTSDKKMLFSRLDQSRNSKQLESSTSGQSTSNLLNNMEDSPEKMSHKQSPCRVSLEKNTTEGCGSGNSLKSEVNLGEGKEKIRENNETVDECQSGSQFEQKTFSRMHDGEMVQVSYKVYIPKKTPALARRKLQR</sequence>
<feature type="compositionally biased region" description="Basic and acidic residues" evidence="1">
    <location>
        <begin position="160"/>
        <end position="172"/>
    </location>
</feature>
<dbReference type="Proteomes" id="UP001552299">
    <property type="component" value="Unassembled WGS sequence"/>
</dbReference>
<proteinExistence type="predicted"/>
<dbReference type="EMBL" id="JANQDX010000011">
    <property type="protein sequence ID" value="KAL0916883.1"/>
    <property type="molecule type" value="Genomic_DNA"/>
</dbReference>
<comment type="caution">
    <text evidence="2">The sequence shown here is derived from an EMBL/GenBank/DDBJ whole genome shotgun (WGS) entry which is preliminary data.</text>
</comment>
<feature type="region of interest" description="Disordered" evidence="1">
    <location>
        <begin position="1"/>
        <end position="193"/>
    </location>
</feature>
<feature type="compositionally biased region" description="Low complexity" evidence="1">
    <location>
        <begin position="81"/>
        <end position="108"/>
    </location>
</feature>
<organism evidence="2 3">
    <name type="scientific">Dendrobium thyrsiflorum</name>
    <name type="common">Pinecone-like raceme dendrobium</name>
    <name type="synonym">Orchid</name>
    <dbReference type="NCBI Taxonomy" id="117978"/>
    <lineage>
        <taxon>Eukaryota</taxon>
        <taxon>Viridiplantae</taxon>
        <taxon>Streptophyta</taxon>
        <taxon>Embryophyta</taxon>
        <taxon>Tracheophyta</taxon>
        <taxon>Spermatophyta</taxon>
        <taxon>Magnoliopsida</taxon>
        <taxon>Liliopsida</taxon>
        <taxon>Asparagales</taxon>
        <taxon>Orchidaceae</taxon>
        <taxon>Epidendroideae</taxon>
        <taxon>Malaxideae</taxon>
        <taxon>Dendrobiinae</taxon>
        <taxon>Dendrobium</taxon>
    </lineage>
</organism>